<dbReference type="GO" id="GO:0005634">
    <property type="term" value="C:nucleus"/>
    <property type="evidence" value="ECO:0007669"/>
    <property type="project" value="TreeGrafter"/>
</dbReference>
<proteinExistence type="predicted"/>
<dbReference type="Proteomes" id="UP000789524">
    <property type="component" value="Unassembled WGS sequence"/>
</dbReference>
<feature type="transmembrane region" description="Helical" evidence="6">
    <location>
        <begin position="6"/>
        <end position="24"/>
    </location>
</feature>
<dbReference type="InterPro" id="IPR012337">
    <property type="entry name" value="RNaseH-like_sf"/>
</dbReference>
<feature type="compositionally biased region" description="Acidic residues" evidence="5">
    <location>
        <begin position="841"/>
        <end position="856"/>
    </location>
</feature>
<accession>A0A8J2R2W0</accession>
<feature type="domain" description="3'-5' exonuclease" evidence="7">
    <location>
        <begin position="42"/>
        <end position="217"/>
    </location>
</feature>
<evidence type="ECO:0000256" key="6">
    <source>
        <dbReference type="SAM" id="Phobius"/>
    </source>
</evidence>
<keyword evidence="6" id="KW-0812">Transmembrane</keyword>
<dbReference type="Gene3D" id="3.30.420.10">
    <property type="entry name" value="Ribonuclease H-like superfamily/Ribonuclease H"/>
    <property type="match status" value="1"/>
</dbReference>
<dbReference type="PANTHER" id="PTHR13620:SF104">
    <property type="entry name" value="EXONUCLEASE 3'-5' DOMAIN-CONTAINING PROTEIN 2"/>
    <property type="match status" value="1"/>
</dbReference>
<keyword evidence="9" id="KW-1185">Reference proteome</keyword>
<feature type="region of interest" description="Disordered" evidence="5">
    <location>
        <begin position="815"/>
        <end position="856"/>
    </location>
</feature>
<dbReference type="OrthoDB" id="1920326at2759"/>
<keyword evidence="1" id="KW-0540">Nuclease</keyword>
<dbReference type="EMBL" id="CAKASE010000074">
    <property type="protein sequence ID" value="CAG9576198.1"/>
    <property type="molecule type" value="Genomic_DNA"/>
</dbReference>
<keyword evidence="4" id="KW-0175">Coiled coil</keyword>
<evidence type="ECO:0000313" key="9">
    <source>
        <dbReference type="Proteomes" id="UP000789524"/>
    </source>
</evidence>
<comment type="caution">
    <text evidence="8">The sequence shown here is derived from an EMBL/GenBank/DDBJ whole genome shotgun (WGS) entry which is preliminary data.</text>
</comment>
<evidence type="ECO:0000256" key="4">
    <source>
        <dbReference type="SAM" id="Coils"/>
    </source>
</evidence>
<dbReference type="Pfam" id="PF01612">
    <property type="entry name" value="DNA_pol_A_exo1"/>
    <property type="match status" value="1"/>
</dbReference>
<dbReference type="InterPro" id="IPR051132">
    <property type="entry name" value="3-5_Exonuclease_domain"/>
</dbReference>
<reference evidence="8" key="1">
    <citation type="submission" date="2021-09" db="EMBL/GenBank/DDBJ databases">
        <authorList>
            <person name="Martin H S."/>
        </authorList>
    </citation>
    <scope>NUCLEOTIDE SEQUENCE</scope>
</reference>
<organism evidence="8 9">
    <name type="scientific">Danaus chrysippus</name>
    <name type="common">African queen</name>
    <dbReference type="NCBI Taxonomy" id="151541"/>
    <lineage>
        <taxon>Eukaryota</taxon>
        <taxon>Metazoa</taxon>
        <taxon>Ecdysozoa</taxon>
        <taxon>Arthropoda</taxon>
        <taxon>Hexapoda</taxon>
        <taxon>Insecta</taxon>
        <taxon>Pterygota</taxon>
        <taxon>Neoptera</taxon>
        <taxon>Endopterygota</taxon>
        <taxon>Lepidoptera</taxon>
        <taxon>Glossata</taxon>
        <taxon>Ditrysia</taxon>
        <taxon>Papilionoidea</taxon>
        <taxon>Nymphalidae</taxon>
        <taxon>Danainae</taxon>
        <taxon>Danaini</taxon>
        <taxon>Danaina</taxon>
        <taxon>Danaus</taxon>
        <taxon>Anosia</taxon>
    </lineage>
</organism>
<dbReference type="SUPFAM" id="SSF53098">
    <property type="entry name" value="Ribonuclease H-like"/>
    <property type="match status" value="1"/>
</dbReference>
<evidence type="ECO:0000256" key="2">
    <source>
        <dbReference type="ARBA" id="ARBA00022801"/>
    </source>
</evidence>
<dbReference type="AlphaFoldDB" id="A0A8J2R2W0"/>
<keyword evidence="6" id="KW-0472">Membrane</keyword>
<feature type="coiled-coil region" evidence="4">
    <location>
        <begin position="545"/>
        <end position="579"/>
    </location>
</feature>
<feature type="region of interest" description="Disordered" evidence="5">
    <location>
        <begin position="256"/>
        <end position="275"/>
    </location>
</feature>
<evidence type="ECO:0000259" key="7">
    <source>
        <dbReference type="SMART" id="SM00474"/>
    </source>
</evidence>
<dbReference type="GO" id="GO:0005737">
    <property type="term" value="C:cytoplasm"/>
    <property type="evidence" value="ECO:0007669"/>
    <property type="project" value="TreeGrafter"/>
</dbReference>
<dbReference type="GO" id="GO:0003676">
    <property type="term" value="F:nucleic acid binding"/>
    <property type="evidence" value="ECO:0007669"/>
    <property type="project" value="InterPro"/>
</dbReference>
<dbReference type="SMART" id="SM00474">
    <property type="entry name" value="35EXOc"/>
    <property type="match status" value="1"/>
</dbReference>
<name>A0A8J2R2W0_9NEOP</name>
<evidence type="ECO:0000256" key="5">
    <source>
        <dbReference type="SAM" id="MobiDB-lite"/>
    </source>
</evidence>
<gene>
    <name evidence="8" type="ORF">DCHRY22_LOCUS11939</name>
</gene>
<evidence type="ECO:0000256" key="1">
    <source>
        <dbReference type="ARBA" id="ARBA00022722"/>
    </source>
</evidence>
<keyword evidence="3" id="KW-0269">Exonuclease</keyword>
<keyword evidence="2" id="KW-0378">Hydrolase</keyword>
<dbReference type="GO" id="GO:0006139">
    <property type="term" value="P:nucleobase-containing compound metabolic process"/>
    <property type="evidence" value="ECO:0007669"/>
    <property type="project" value="InterPro"/>
</dbReference>
<protein>
    <submittedName>
        <fullName evidence="8">(African queen) hypothetical protein</fullName>
    </submittedName>
</protein>
<dbReference type="GO" id="GO:0008408">
    <property type="term" value="F:3'-5' exonuclease activity"/>
    <property type="evidence" value="ECO:0007669"/>
    <property type="project" value="InterPro"/>
</dbReference>
<sequence>MAKSKIVITSAIAVGFVGITYVVLKYKIRSRKAEDILKNLDINIVTTKVQCDEVVNELQRRSTLHQAIGFDCEWVTINGNRQPIALLQLSTFNGFCGLFRLNLIKEVPLSLKELLENKNIYKVGVAPVDDAKYLIQDYSIHVKSTLDVRHIVELTGHTTGGLATLANTYLGIVLDKNWRIRCSDWAAEELTERQIHYAATDAYVAIRIFVDIINTYHRNFWFCLWSGNSETHWSKIHDLCSKYADVGYKVKNIKGSHKENKKSKDKTITKKYSHSPRSRPLYHNCFMEAPDGEVLCTCDTKKAKWYLDNKLATLIKDDPLTIRLAFEPAGRSVGEVGRYYTLVKENKCVVCGAKDSYIRKNVVPREYRKYFPDVMKEHSCHDVVLLCRSCHQKSNMLDRGVRTSLAIQCDAPIAELGVRYIEDSAAKKLRSAARALLYESKKNKLPEQRVKELEKIVLEHYPEEDKVTDDILQEAANIDYRHEKTDYESHGSKVVNYYIENESLLRLEEIWREHFLKSMSPMYMPELWSVKHNEERLRVRFNEGHTKQPEDCDDLQEEVRQLEEKLKEKHNELFQIQRNTYRKKSCLPKKRDEPFVRPQKIVVSNSVETLKRNLELMSMLTGMEVQSYVLDDHCCIVYHMQHPSETYVKHGLRIDMTSDGNVVTKSSLPVGFSIKAVMEDFDNVMMPECLCAVRKALVAYYDRLGQFESLKKLLSIEAELFKILDGSHVEISFNAKSHVDEEDEQINITLILNYRVYDIRPKTYCFKEIDLPEGVADILRQQCSVFKRKPLHKAFKEAFIDGIGTYKLVRQLGPRKSEEQLKSKPKRFRPNKHNYNNDDTFQPEDCSDQGEDVAEE</sequence>
<dbReference type="PANTHER" id="PTHR13620">
    <property type="entry name" value="3-5 EXONUCLEASE"/>
    <property type="match status" value="1"/>
</dbReference>
<evidence type="ECO:0000256" key="3">
    <source>
        <dbReference type="ARBA" id="ARBA00022839"/>
    </source>
</evidence>
<dbReference type="InterPro" id="IPR002562">
    <property type="entry name" value="3'-5'_exonuclease_dom"/>
</dbReference>
<dbReference type="InterPro" id="IPR036397">
    <property type="entry name" value="RNaseH_sf"/>
</dbReference>
<keyword evidence="6" id="KW-1133">Transmembrane helix</keyword>
<feature type="compositionally biased region" description="Basic residues" evidence="5">
    <location>
        <begin position="823"/>
        <end position="832"/>
    </location>
</feature>
<evidence type="ECO:0000313" key="8">
    <source>
        <dbReference type="EMBL" id="CAG9576198.1"/>
    </source>
</evidence>
<dbReference type="CDD" id="cd06141">
    <property type="entry name" value="WRN_exo"/>
    <property type="match status" value="1"/>
</dbReference>